<accession>A0ABU7D3Y5</accession>
<evidence type="ECO:0000313" key="2">
    <source>
        <dbReference type="EMBL" id="MED6269871.1"/>
    </source>
</evidence>
<keyword evidence="1" id="KW-0812">Transmembrane</keyword>
<dbReference type="Proteomes" id="UP001352852">
    <property type="component" value="Unassembled WGS sequence"/>
</dbReference>
<feature type="transmembrane region" description="Helical" evidence="1">
    <location>
        <begin position="98"/>
        <end position="118"/>
    </location>
</feature>
<evidence type="ECO:0000256" key="1">
    <source>
        <dbReference type="SAM" id="Phobius"/>
    </source>
</evidence>
<keyword evidence="1" id="KW-0472">Membrane</keyword>
<reference evidence="2 3" key="1">
    <citation type="submission" date="2021-06" db="EMBL/GenBank/DDBJ databases">
        <authorList>
            <person name="Palmer J.M."/>
        </authorList>
    </citation>
    <scope>NUCLEOTIDE SEQUENCE [LARGE SCALE GENOMIC DNA]</scope>
    <source>
        <strain evidence="2 3">CL_MEX2019</strain>
        <tissue evidence="2">Muscle</tissue>
    </source>
</reference>
<keyword evidence="3" id="KW-1185">Reference proteome</keyword>
<dbReference type="EMBL" id="JAHUTJ010016579">
    <property type="protein sequence ID" value="MED6269871.1"/>
    <property type="molecule type" value="Genomic_DNA"/>
</dbReference>
<protein>
    <submittedName>
        <fullName evidence="2">Uncharacterized protein</fullName>
    </submittedName>
</protein>
<gene>
    <name evidence="2" type="ORF">CHARACLAT_004086</name>
</gene>
<evidence type="ECO:0000313" key="3">
    <source>
        <dbReference type="Proteomes" id="UP001352852"/>
    </source>
</evidence>
<organism evidence="2 3">
    <name type="scientific">Characodon lateralis</name>
    <dbReference type="NCBI Taxonomy" id="208331"/>
    <lineage>
        <taxon>Eukaryota</taxon>
        <taxon>Metazoa</taxon>
        <taxon>Chordata</taxon>
        <taxon>Craniata</taxon>
        <taxon>Vertebrata</taxon>
        <taxon>Euteleostomi</taxon>
        <taxon>Actinopterygii</taxon>
        <taxon>Neopterygii</taxon>
        <taxon>Teleostei</taxon>
        <taxon>Neoteleostei</taxon>
        <taxon>Acanthomorphata</taxon>
        <taxon>Ovalentaria</taxon>
        <taxon>Atherinomorphae</taxon>
        <taxon>Cyprinodontiformes</taxon>
        <taxon>Goodeidae</taxon>
        <taxon>Characodon</taxon>
    </lineage>
</organism>
<sequence length="124" mass="13961">MVFKSFNVEPQAVSLSRVWDLDLENLQSPKKRILQNPLKMSLLLVHFFSTALFPSTQLSINMLGDLPKADSSVILPVSPSLWKGVSELLLESCQASSLLHHHVIIIILLFLKVIFIGLMQRLLI</sequence>
<proteinExistence type="predicted"/>
<name>A0ABU7D3Y5_9TELE</name>
<feature type="transmembrane region" description="Helical" evidence="1">
    <location>
        <begin position="40"/>
        <end position="60"/>
    </location>
</feature>
<comment type="caution">
    <text evidence="2">The sequence shown here is derived from an EMBL/GenBank/DDBJ whole genome shotgun (WGS) entry which is preliminary data.</text>
</comment>
<keyword evidence="1" id="KW-1133">Transmembrane helix</keyword>